<protein>
    <recommendedName>
        <fullName evidence="7">Non-structural maintenance of chromosomes element 4</fullName>
    </recommendedName>
</protein>
<evidence type="ECO:0000256" key="5">
    <source>
        <dbReference type="ARBA" id="ARBA00023204"/>
    </source>
</evidence>
<feature type="region of interest" description="Disordered" evidence="8">
    <location>
        <begin position="290"/>
        <end position="310"/>
    </location>
</feature>
<evidence type="ECO:0000256" key="6">
    <source>
        <dbReference type="ARBA" id="ARBA00023242"/>
    </source>
</evidence>
<name>A0A5J9SJH3_9POAL</name>
<sequence>MSRAGTERDGEAGPQGQAERRKLRSRYLTVKNLISDERDEMAKADSDKFAAIITQVDCLHEQVQRPREQIADAEALLDIASTLVTSVRSQSSEGITPSDFITAMLKKFGQQGSLDGEAASLRWGDVGLSVSHAFGAVPGCCTMLGPMNTEVKQRKATAASRKRTARPTENTCPEELADSSEEVKTDTDRNVLVIFNILRRKKSAKLENLVLNRLSFAQTVENIFALSFLVKDGRVEINVDGSGHHIVRPRNAPAASAVASGEVSYNHFVFRFDFKDWKLMKNVVPEGEELLPHRTSQSAPCTEENDSAPAPCTEENNQADLEARAQGTPIRKLTRNRGLVLQEQVVQETPEENLTSKRRRLFRGQD</sequence>
<proteinExistence type="inferred from homology"/>
<dbReference type="EMBL" id="RWGY01000759">
    <property type="protein sequence ID" value="TVT99110.1"/>
    <property type="molecule type" value="Genomic_DNA"/>
</dbReference>
<keyword evidence="4 7" id="KW-0233">DNA recombination</keyword>
<comment type="caution">
    <text evidence="10">The sequence shown here is derived from an EMBL/GenBank/DDBJ whole genome shotgun (WGS) entry which is preliminary data.</text>
</comment>
<keyword evidence="3 7" id="KW-0227">DNA damage</keyword>
<dbReference type="OrthoDB" id="361242at2759"/>
<keyword evidence="6 7" id="KW-0539">Nucleus</keyword>
<dbReference type="AlphaFoldDB" id="A0A5J9SJH3"/>
<evidence type="ECO:0000256" key="7">
    <source>
        <dbReference type="RuleBase" id="RU365071"/>
    </source>
</evidence>
<dbReference type="GO" id="GO:0006310">
    <property type="term" value="P:DNA recombination"/>
    <property type="evidence" value="ECO:0007669"/>
    <property type="project" value="UniProtKB-UniRule"/>
</dbReference>
<comment type="function">
    <text evidence="7">Component of the SMC5-SMC6 complex, that promotes sister chromatid alignment after DNA damage and facilitates double-stranded DNA breaks (DSBs) repair via homologous recombination between sister chromatids.</text>
</comment>
<keyword evidence="5 7" id="KW-0234">DNA repair</keyword>
<evidence type="ECO:0000256" key="4">
    <source>
        <dbReference type="ARBA" id="ARBA00023172"/>
    </source>
</evidence>
<dbReference type="Proteomes" id="UP000324897">
    <property type="component" value="Unassembled WGS sequence"/>
</dbReference>
<comment type="subunit">
    <text evidence="7">Component of the SMC5-SMC6 complex.</text>
</comment>
<feature type="region of interest" description="Disordered" evidence="8">
    <location>
        <begin position="156"/>
        <end position="181"/>
    </location>
</feature>
<evidence type="ECO:0000256" key="8">
    <source>
        <dbReference type="SAM" id="MobiDB-lite"/>
    </source>
</evidence>
<organism evidence="10 11">
    <name type="scientific">Eragrostis curvula</name>
    <name type="common">weeping love grass</name>
    <dbReference type="NCBI Taxonomy" id="38414"/>
    <lineage>
        <taxon>Eukaryota</taxon>
        <taxon>Viridiplantae</taxon>
        <taxon>Streptophyta</taxon>
        <taxon>Embryophyta</taxon>
        <taxon>Tracheophyta</taxon>
        <taxon>Spermatophyta</taxon>
        <taxon>Magnoliopsida</taxon>
        <taxon>Liliopsida</taxon>
        <taxon>Poales</taxon>
        <taxon>Poaceae</taxon>
        <taxon>PACMAD clade</taxon>
        <taxon>Chloridoideae</taxon>
        <taxon>Eragrostideae</taxon>
        <taxon>Eragrostidinae</taxon>
        <taxon>Eragrostis</taxon>
    </lineage>
</organism>
<dbReference type="GO" id="GO:0005634">
    <property type="term" value="C:nucleus"/>
    <property type="evidence" value="ECO:0007669"/>
    <property type="project" value="UniProtKB-SubCell"/>
</dbReference>
<gene>
    <name evidence="10" type="ORF">EJB05_55543</name>
</gene>
<keyword evidence="11" id="KW-1185">Reference proteome</keyword>
<comment type="subcellular location">
    <subcellularLocation>
        <location evidence="1 7">Nucleus</location>
    </subcellularLocation>
</comment>
<reference evidence="10 11" key="1">
    <citation type="journal article" date="2019" name="Sci. Rep.">
        <title>A high-quality genome of Eragrostis curvula grass provides insights into Poaceae evolution and supports new strategies to enhance forage quality.</title>
        <authorList>
            <person name="Carballo J."/>
            <person name="Santos B.A.C.M."/>
            <person name="Zappacosta D."/>
            <person name="Garbus I."/>
            <person name="Selva J.P."/>
            <person name="Gallo C.A."/>
            <person name="Diaz A."/>
            <person name="Albertini E."/>
            <person name="Caccamo M."/>
            <person name="Echenique V."/>
        </authorList>
    </citation>
    <scope>NUCLEOTIDE SEQUENCE [LARGE SCALE GENOMIC DNA]</scope>
    <source>
        <strain evidence="11">cv. Victoria</strain>
        <tissue evidence="10">Leaf</tissue>
    </source>
</reference>
<dbReference type="GO" id="GO:0006281">
    <property type="term" value="P:DNA repair"/>
    <property type="evidence" value="ECO:0007669"/>
    <property type="project" value="UniProtKB-UniRule"/>
</dbReference>
<feature type="compositionally biased region" description="Basic and acidic residues" evidence="8">
    <location>
        <begin position="1"/>
        <end position="11"/>
    </location>
</feature>
<evidence type="ECO:0000256" key="1">
    <source>
        <dbReference type="ARBA" id="ARBA00004123"/>
    </source>
</evidence>
<dbReference type="Gramene" id="TVT99110">
    <property type="protein sequence ID" value="TVT99110"/>
    <property type="gene ID" value="EJB05_55543"/>
</dbReference>
<dbReference type="GO" id="GO:0030915">
    <property type="term" value="C:Smc5-Smc6 complex"/>
    <property type="evidence" value="ECO:0007669"/>
    <property type="project" value="UniProtKB-UniRule"/>
</dbReference>
<feature type="domain" description="Non-structural maintenance of chromosome element 4 C-terminal" evidence="9">
    <location>
        <begin position="205"/>
        <end position="290"/>
    </location>
</feature>
<dbReference type="Pfam" id="PF08743">
    <property type="entry name" value="Nse4_C"/>
    <property type="match status" value="1"/>
</dbReference>
<evidence type="ECO:0000256" key="3">
    <source>
        <dbReference type="ARBA" id="ARBA00022763"/>
    </source>
</evidence>
<dbReference type="PANTHER" id="PTHR16140">
    <property type="entry name" value="NON-STRUCTURAL MAINTENANCE OF CHROMOSOMES ELEMENT 4"/>
    <property type="match status" value="1"/>
</dbReference>
<evidence type="ECO:0000256" key="2">
    <source>
        <dbReference type="ARBA" id="ARBA00008997"/>
    </source>
</evidence>
<dbReference type="InterPro" id="IPR027786">
    <property type="entry name" value="Nse4/EID"/>
</dbReference>
<evidence type="ECO:0000313" key="10">
    <source>
        <dbReference type="EMBL" id="TVT99110.1"/>
    </source>
</evidence>
<accession>A0A5J9SJH3</accession>
<evidence type="ECO:0000313" key="11">
    <source>
        <dbReference type="Proteomes" id="UP000324897"/>
    </source>
</evidence>
<feature type="region of interest" description="Disordered" evidence="8">
    <location>
        <begin position="1"/>
        <end position="24"/>
    </location>
</feature>
<comment type="similarity">
    <text evidence="2 7">Belongs to the NSE4 family.</text>
</comment>
<evidence type="ECO:0000259" key="9">
    <source>
        <dbReference type="Pfam" id="PF08743"/>
    </source>
</evidence>
<dbReference type="PANTHER" id="PTHR16140:SF0">
    <property type="entry name" value="NON-STRUCTURAL MAINTENANCE OF CHROMOSOMES ELEMENT 4"/>
    <property type="match status" value="1"/>
</dbReference>
<dbReference type="InterPro" id="IPR014854">
    <property type="entry name" value="Nse4_C"/>
</dbReference>